<dbReference type="GeneID" id="20520705"/>
<name>I7AQ35_ENCRO</name>
<evidence type="ECO:0000256" key="5">
    <source>
        <dbReference type="PROSITE-ProRule" id="PRU00221"/>
    </source>
</evidence>
<dbReference type="PANTHER" id="PTHR22846">
    <property type="entry name" value="WD40 REPEAT PROTEIN"/>
    <property type="match status" value="1"/>
</dbReference>
<feature type="repeat" description="WD" evidence="5">
    <location>
        <begin position="262"/>
        <end position="293"/>
    </location>
</feature>
<dbReference type="InterPro" id="IPR045183">
    <property type="entry name" value="Ebi-like"/>
</dbReference>
<dbReference type="GO" id="GO:0003714">
    <property type="term" value="F:transcription corepressor activity"/>
    <property type="evidence" value="ECO:0007669"/>
    <property type="project" value="InterPro"/>
</dbReference>
<evidence type="ECO:0000256" key="1">
    <source>
        <dbReference type="ARBA" id="ARBA00004123"/>
    </source>
</evidence>
<keyword evidence="4" id="KW-0539">Nucleus</keyword>
<dbReference type="InterPro" id="IPR006594">
    <property type="entry name" value="LisH"/>
</dbReference>
<accession>I7AQ35</accession>
<dbReference type="SMART" id="SM00667">
    <property type="entry name" value="LisH"/>
    <property type="match status" value="1"/>
</dbReference>
<reference evidence="6 7" key="1">
    <citation type="journal article" date="2012" name="Proc. Natl. Acad. Sci. U.S.A.">
        <title>Gain and loss of multiple functionally related, horizontally transferred genes in the reduced genomes of two microsporidian parasites.</title>
        <authorList>
            <person name="Pombert J.-F."/>
            <person name="Selman M."/>
            <person name="Burki F."/>
            <person name="Bardell F.T."/>
            <person name="Farinelli L."/>
            <person name="Solter L.F."/>
            <person name="Whitman D.W."/>
            <person name="Weiss L.M."/>
            <person name="Corradi N."/>
            <person name="Keeling P.J."/>
        </authorList>
    </citation>
    <scope>NUCLEOTIDE SEQUENCE [LARGE SCALE GENOMIC DNA]</scope>
    <source>
        <strain evidence="6 7">SJ-2008</strain>
    </source>
</reference>
<dbReference type="PROSITE" id="PS00678">
    <property type="entry name" value="WD_REPEATS_1"/>
    <property type="match status" value="2"/>
</dbReference>
<dbReference type="PANTHER" id="PTHR22846:SF2">
    <property type="entry name" value="F-BOX-LIKE_WD REPEAT-CONTAINING PROTEIN EBI"/>
    <property type="match status" value="1"/>
</dbReference>
<dbReference type="PROSITE" id="PS50896">
    <property type="entry name" value="LISH"/>
    <property type="match status" value="1"/>
</dbReference>
<dbReference type="InterPro" id="IPR036322">
    <property type="entry name" value="WD40_repeat_dom_sf"/>
</dbReference>
<dbReference type="InterPro" id="IPR019775">
    <property type="entry name" value="WD40_repeat_CS"/>
</dbReference>
<sequence length="414" mass="45946">MIEMSRDELNQLVYKYLEDEGYIYTLFTFKNEAAPSDKPLGHSLVSLVGKGLQYIYGTEHLNGNEVVECDAKFCLSEEHVCKFKKKEDASADALYGLKKEGTMVVDVEEVRLGNVGSELLSCWNKEWLGIYTTSGEVLGLGSEGLLWKREMKKVTALSWSDDNLVVGNEGGEVITVNISSGRTRSHTCHSKAVTKVKQRGMGILSSGRDGRIVMMNNGVTEMSVSECGVEDIAWVGENEVGCSLSDFSVSFVNSNELKVSKVGTHEDKISNIEHNEEILSTSSHDGTLGLWDIVSMNGDRMNVHDGRVNCHKWMNGRIVTCGSDRFVKVWDMEKAMPIHELNHEDEVISVDCSSRLVASGSLDGRVILSDYRCNEAYRYKADGSISKVLFSESGSYLCICISGHPPKLINLRYF</sequence>
<proteinExistence type="predicted"/>
<comment type="subcellular location">
    <subcellularLocation>
        <location evidence="1">Nucleus</location>
    </subcellularLocation>
</comment>
<dbReference type="SUPFAM" id="SSF50978">
    <property type="entry name" value="WD40 repeat-like"/>
    <property type="match status" value="1"/>
</dbReference>
<keyword evidence="7" id="KW-1185">Reference proteome</keyword>
<evidence type="ECO:0000256" key="4">
    <source>
        <dbReference type="ARBA" id="ARBA00023242"/>
    </source>
</evidence>
<dbReference type="EMBL" id="CP003518">
    <property type="protein sequence ID" value="AFN82422.1"/>
    <property type="molecule type" value="Genomic_DNA"/>
</dbReference>
<evidence type="ECO:0000256" key="2">
    <source>
        <dbReference type="ARBA" id="ARBA00022574"/>
    </source>
</evidence>
<evidence type="ECO:0000313" key="7">
    <source>
        <dbReference type="Proteomes" id="UP000010094"/>
    </source>
</evidence>
<dbReference type="InterPro" id="IPR001680">
    <property type="entry name" value="WD40_rpt"/>
</dbReference>
<gene>
    <name evidence="6" type="ordered locus">EROM_010780</name>
</gene>
<keyword evidence="3" id="KW-0677">Repeat</keyword>
<dbReference type="KEGG" id="ero:EROM_010780"/>
<dbReference type="GO" id="GO:0006357">
    <property type="term" value="P:regulation of transcription by RNA polymerase II"/>
    <property type="evidence" value="ECO:0007669"/>
    <property type="project" value="TreeGrafter"/>
</dbReference>
<dbReference type="GO" id="GO:0000118">
    <property type="term" value="C:histone deacetylase complex"/>
    <property type="evidence" value="ECO:0007669"/>
    <property type="project" value="TreeGrafter"/>
</dbReference>
<feature type="repeat" description="WD" evidence="5">
    <location>
        <begin position="301"/>
        <end position="340"/>
    </location>
</feature>
<dbReference type="SMART" id="SM00320">
    <property type="entry name" value="WD40"/>
    <property type="match status" value="4"/>
</dbReference>
<dbReference type="VEuPathDB" id="MicrosporidiaDB:EROM_010780"/>
<protein>
    <submittedName>
        <fullName evidence="6">WD40 repeat-containing anti telomeric silencing-like protein</fullName>
    </submittedName>
</protein>
<dbReference type="InterPro" id="IPR015943">
    <property type="entry name" value="WD40/YVTN_repeat-like_dom_sf"/>
</dbReference>
<dbReference type="PROSITE" id="PS50082">
    <property type="entry name" value="WD_REPEATS_2"/>
    <property type="match status" value="2"/>
</dbReference>
<dbReference type="RefSeq" id="XP_009263919.1">
    <property type="nucleotide sequence ID" value="XM_009265644.1"/>
</dbReference>
<dbReference type="Gene3D" id="2.130.10.10">
    <property type="entry name" value="YVTN repeat-like/Quinoprotein amine dehydrogenase"/>
    <property type="match status" value="2"/>
</dbReference>
<dbReference type="Gene3D" id="1.20.960.30">
    <property type="match status" value="1"/>
</dbReference>
<dbReference type="Pfam" id="PF08513">
    <property type="entry name" value="LisH"/>
    <property type="match status" value="1"/>
</dbReference>
<dbReference type="Proteomes" id="UP000010094">
    <property type="component" value="Chromosome I"/>
</dbReference>
<evidence type="ECO:0000313" key="6">
    <source>
        <dbReference type="EMBL" id="AFN82422.1"/>
    </source>
</evidence>
<dbReference type="AlphaFoldDB" id="I7AQ35"/>
<dbReference type="HOGENOM" id="CLU_663974_0_0_1"/>
<organism evidence="6 7">
    <name type="scientific">Encephalitozoon romaleae (strain SJ-2008)</name>
    <name type="common">Microsporidian parasite</name>
    <dbReference type="NCBI Taxonomy" id="1178016"/>
    <lineage>
        <taxon>Eukaryota</taxon>
        <taxon>Fungi</taxon>
        <taxon>Fungi incertae sedis</taxon>
        <taxon>Microsporidia</taxon>
        <taxon>Unikaryonidae</taxon>
        <taxon>Encephalitozoon</taxon>
    </lineage>
</organism>
<dbReference type="Pfam" id="PF00400">
    <property type="entry name" value="WD40"/>
    <property type="match status" value="2"/>
</dbReference>
<dbReference type="OrthoDB" id="1367865at2759"/>
<keyword evidence="2 5" id="KW-0853">WD repeat</keyword>
<evidence type="ECO:0000256" key="3">
    <source>
        <dbReference type="ARBA" id="ARBA00022737"/>
    </source>
</evidence>